<dbReference type="Proteomes" id="UP000012089">
    <property type="component" value="Unassembled WGS sequence"/>
</dbReference>
<dbReference type="EMBL" id="AFMF02000036">
    <property type="protein sequence ID" value="EMM94301.1"/>
    <property type="molecule type" value="Genomic_DNA"/>
</dbReference>
<organism evidence="1 2">
    <name type="scientific">Leptospira interrogans serovar Zanoni str. LT2156</name>
    <dbReference type="NCBI Taxonomy" id="1001601"/>
    <lineage>
        <taxon>Bacteria</taxon>
        <taxon>Pseudomonadati</taxon>
        <taxon>Spirochaetota</taxon>
        <taxon>Spirochaetia</taxon>
        <taxon>Leptospirales</taxon>
        <taxon>Leptospiraceae</taxon>
        <taxon>Leptospira</taxon>
    </lineage>
</organism>
<dbReference type="AlphaFoldDB" id="M6HTP3"/>
<evidence type="ECO:0000313" key="2">
    <source>
        <dbReference type="Proteomes" id="UP000012089"/>
    </source>
</evidence>
<reference evidence="1 2" key="1">
    <citation type="submission" date="2013-01" db="EMBL/GenBank/DDBJ databases">
        <authorList>
            <person name="Harkins D.M."/>
            <person name="Durkin A.S."/>
            <person name="Brinkac L.M."/>
            <person name="Haft D.H."/>
            <person name="Selengut J.D."/>
            <person name="Sanka R."/>
            <person name="DePew J."/>
            <person name="Purushe J."/>
            <person name="Tulsiani S.M."/>
            <person name="Graham G.C."/>
            <person name="Burns M.-A."/>
            <person name="Dohnt M.F."/>
            <person name="Smythe L.D."/>
            <person name="McKay D.B."/>
            <person name="Craig S.B."/>
            <person name="Vinetz J.M."/>
            <person name="Sutton G.G."/>
            <person name="Nierman W.C."/>
            <person name="Fouts D.E."/>
        </authorList>
    </citation>
    <scope>NUCLEOTIDE SEQUENCE [LARGE SCALE GENOMIC DNA]</scope>
    <source>
        <strain evidence="1 2">LT2156</strain>
    </source>
</reference>
<name>M6HTP3_LEPIR</name>
<protein>
    <submittedName>
        <fullName evidence="1">Uncharacterized protein</fullName>
    </submittedName>
</protein>
<comment type="caution">
    <text evidence="1">The sequence shown here is derived from an EMBL/GenBank/DDBJ whole genome shotgun (WGS) entry which is preliminary data.</text>
</comment>
<proteinExistence type="predicted"/>
<accession>M6HTP3</accession>
<evidence type="ECO:0000313" key="1">
    <source>
        <dbReference type="EMBL" id="EMM94301.1"/>
    </source>
</evidence>
<sequence>MSQGKVNIHKTGKGTQKAVFFDIFDRKYSVEEAIDAKKSGPSIWFGNEFGDRGRFSQEQAKQLAELLSKFAETGKLA</sequence>
<gene>
    <name evidence="1" type="ORF">LEP1GSC158_0622</name>
</gene>